<proteinExistence type="predicted"/>
<feature type="transmembrane region" description="Helical" evidence="3">
    <location>
        <begin position="186"/>
        <end position="204"/>
    </location>
</feature>
<feature type="transmembrane region" description="Helical" evidence="3">
    <location>
        <begin position="158"/>
        <end position="180"/>
    </location>
</feature>
<evidence type="ECO:0000313" key="6">
    <source>
        <dbReference type="Proteomes" id="UP000243459"/>
    </source>
</evidence>
<dbReference type="EMBL" id="CM007390">
    <property type="protein sequence ID" value="ONK55844.1"/>
    <property type="molecule type" value="Genomic_DNA"/>
</dbReference>
<evidence type="ECO:0000313" key="5">
    <source>
        <dbReference type="EMBL" id="ONK55844.1"/>
    </source>
</evidence>
<dbReference type="AlphaFoldDB" id="A0A5P1DZV5"/>
<dbReference type="InterPro" id="IPR025564">
    <property type="entry name" value="CAAD_dom"/>
</dbReference>
<dbReference type="Proteomes" id="UP000243459">
    <property type="component" value="Chromosome 10"/>
</dbReference>
<comment type="subcellular location">
    <subcellularLocation>
        <location evidence="1">Membrane</location>
        <topology evidence="1">Multi-pass membrane protein</topology>
    </subcellularLocation>
</comment>
<evidence type="ECO:0000256" key="1">
    <source>
        <dbReference type="ARBA" id="ARBA00004141"/>
    </source>
</evidence>
<name>A0A5P1DZV5_ASPOF</name>
<evidence type="ECO:0000256" key="3">
    <source>
        <dbReference type="SAM" id="Phobius"/>
    </source>
</evidence>
<dbReference type="PANTHER" id="PTHR33222">
    <property type="match status" value="1"/>
</dbReference>
<dbReference type="PANTHER" id="PTHR33222:SF9">
    <property type="entry name" value="PROTEIN CURVATURE THYLAKOID 1B, CHLOROPLASTIC"/>
    <property type="match status" value="1"/>
</dbReference>
<sequence>MRSRKSQHYPDVPPTRLLSLTTISPHATINQKDRAQTCRVSAETTLVLGVGLLRESHGLHCHRCHLRPHLSGASKSCRGAASRQPVSSAHAGQCGTHKPSSGSQAREPRRSTTTASYRKTARNVVAMATGDAPAEVASELPEIVKTVQDAWEKVEDKYVVTSLGVAAIIALWGSTGMISAIDRLPLIPGVLELVGIGYTGWFVYRNLVFEPEREALIAKIKSTYGEIIGSS</sequence>
<gene>
    <name evidence="5" type="ORF">A4U43_C10F1550</name>
</gene>
<keyword evidence="3" id="KW-1133">Transmembrane helix</keyword>
<reference evidence="6" key="1">
    <citation type="journal article" date="2017" name="Nat. Commun.">
        <title>The asparagus genome sheds light on the origin and evolution of a young Y chromosome.</title>
        <authorList>
            <person name="Harkess A."/>
            <person name="Zhou J."/>
            <person name="Xu C."/>
            <person name="Bowers J.E."/>
            <person name="Van der Hulst R."/>
            <person name="Ayyampalayam S."/>
            <person name="Mercati F."/>
            <person name="Riccardi P."/>
            <person name="McKain M.R."/>
            <person name="Kakrana A."/>
            <person name="Tang H."/>
            <person name="Ray J."/>
            <person name="Groenendijk J."/>
            <person name="Arikit S."/>
            <person name="Mathioni S.M."/>
            <person name="Nakano M."/>
            <person name="Shan H."/>
            <person name="Telgmann-Rauber A."/>
            <person name="Kanno A."/>
            <person name="Yue Z."/>
            <person name="Chen H."/>
            <person name="Li W."/>
            <person name="Chen Y."/>
            <person name="Xu X."/>
            <person name="Zhang Y."/>
            <person name="Luo S."/>
            <person name="Chen H."/>
            <person name="Gao J."/>
            <person name="Mao Z."/>
            <person name="Pires J.C."/>
            <person name="Luo M."/>
            <person name="Kudrna D."/>
            <person name="Wing R.A."/>
            <person name="Meyers B.C."/>
            <person name="Yi K."/>
            <person name="Kong H."/>
            <person name="Lavrijsen P."/>
            <person name="Sunseri F."/>
            <person name="Falavigna A."/>
            <person name="Ye Y."/>
            <person name="Leebens-Mack J.H."/>
            <person name="Chen G."/>
        </authorList>
    </citation>
    <scope>NUCLEOTIDE SEQUENCE [LARGE SCALE GENOMIC DNA]</scope>
    <source>
        <strain evidence="6">cv. DH0086</strain>
    </source>
</reference>
<feature type="domain" description="Cyanobacterial aminoacyl-tRNA synthetase CAAD" evidence="4">
    <location>
        <begin position="145"/>
        <end position="229"/>
    </location>
</feature>
<feature type="region of interest" description="Disordered" evidence="2">
    <location>
        <begin position="72"/>
        <end position="118"/>
    </location>
</feature>
<keyword evidence="6" id="KW-1185">Reference proteome</keyword>
<protein>
    <recommendedName>
        <fullName evidence="4">Cyanobacterial aminoacyl-tRNA synthetase CAAD domain-containing protein</fullName>
    </recommendedName>
</protein>
<dbReference type="InterPro" id="IPR033344">
    <property type="entry name" value="CURT1"/>
</dbReference>
<dbReference type="GO" id="GO:0009535">
    <property type="term" value="C:chloroplast thylakoid membrane"/>
    <property type="evidence" value="ECO:0007669"/>
    <property type="project" value="TreeGrafter"/>
</dbReference>
<dbReference type="OrthoDB" id="2014299at2759"/>
<keyword evidence="3" id="KW-0812">Transmembrane</keyword>
<dbReference type="Pfam" id="PF14159">
    <property type="entry name" value="CAAD"/>
    <property type="match status" value="1"/>
</dbReference>
<organism evidence="5 6">
    <name type="scientific">Asparagus officinalis</name>
    <name type="common">Garden asparagus</name>
    <dbReference type="NCBI Taxonomy" id="4686"/>
    <lineage>
        <taxon>Eukaryota</taxon>
        <taxon>Viridiplantae</taxon>
        <taxon>Streptophyta</taxon>
        <taxon>Embryophyta</taxon>
        <taxon>Tracheophyta</taxon>
        <taxon>Spermatophyta</taxon>
        <taxon>Magnoliopsida</taxon>
        <taxon>Liliopsida</taxon>
        <taxon>Asparagales</taxon>
        <taxon>Asparagaceae</taxon>
        <taxon>Asparagoideae</taxon>
        <taxon>Asparagus</taxon>
    </lineage>
</organism>
<dbReference type="Gramene" id="ONK55844">
    <property type="protein sequence ID" value="ONK55844"/>
    <property type="gene ID" value="A4U43_C10F1550"/>
</dbReference>
<accession>A0A5P1DZV5</accession>
<keyword evidence="3" id="KW-0472">Membrane</keyword>
<evidence type="ECO:0000259" key="4">
    <source>
        <dbReference type="Pfam" id="PF14159"/>
    </source>
</evidence>
<evidence type="ECO:0000256" key="2">
    <source>
        <dbReference type="SAM" id="MobiDB-lite"/>
    </source>
</evidence>